<feature type="domain" description="4'-phosphopantetheinyl transferase" evidence="14">
    <location>
        <begin position="111"/>
        <end position="201"/>
    </location>
</feature>
<dbReference type="GO" id="GO:0009366">
    <property type="term" value="C:enterobactin synthetase complex"/>
    <property type="evidence" value="ECO:0007669"/>
    <property type="project" value="InterPro"/>
</dbReference>
<evidence type="ECO:0000256" key="12">
    <source>
        <dbReference type="PIRSR" id="PIRSR603542-1"/>
    </source>
</evidence>
<comment type="subunit">
    <text evidence="4">EntB, EntD, EntE, and EntF form a multienzyme complex called enterobactin synthase.</text>
</comment>
<evidence type="ECO:0000259" key="14">
    <source>
        <dbReference type="Pfam" id="PF01648"/>
    </source>
</evidence>
<comment type="function">
    <text evidence="1">Involved in the biosynthesis of the siderophore enterobactin (enterochelin), which is a macrocyclic trimeric lactone of N-(2,3-dihydroxybenzoyl)-serine. The serine trilactone serves as a scaffolding for the three catechol functionalities that provide hexadentate coordination for the tightly ligated iron(2+) atoms. Plays an essential role in the assembly of the enterobactin by catalyzing the transfer of the 4'-phosphopantetheine (Ppant) moiety from coenzyme A to the apo-domains of both EntB (ArCP domain) and EntF (PCP domain) to yield their holo-forms which make them competent for the activation of 2,3-dihydroxybenzoate (DHB) and L-serine, respectively.</text>
</comment>
<feature type="binding site" evidence="12">
    <location>
        <position position="160"/>
    </location>
    <ligand>
        <name>CoA</name>
        <dbReference type="ChEBI" id="CHEBI:57287"/>
    </ligand>
</feature>
<dbReference type="AlphaFoldDB" id="A0A1N6M9Z3"/>
<keyword evidence="7" id="KW-0259">Enterobactin biosynthesis</keyword>
<dbReference type="Pfam" id="PF01648">
    <property type="entry name" value="ACPS"/>
    <property type="match status" value="1"/>
</dbReference>
<proteinExistence type="inferred from homology"/>
<evidence type="ECO:0000256" key="10">
    <source>
        <dbReference type="ARBA" id="ARBA00049176"/>
    </source>
</evidence>
<dbReference type="OrthoDB" id="8210607at2"/>
<dbReference type="EMBL" id="FSSB01000028">
    <property type="protein sequence ID" value="SIO96272.1"/>
    <property type="molecule type" value="Genomic_DNA"/>
</dbReference>
<dbReference type="GO" id="GO:0009239">
    <property type="term" value="P:enterobactin biosynthetic process"/>
    <property type="evidence" value="ECO:0007669"/>
    <property type="project" value="UniProtKB-UniPathway"/>
</dbReference>
<dbReference type="UniPathway" id="UPA00017"/>
<feature type="domain" description="4'-phosphopantetheinyl transferase N-terminal" evidence="15">
    <location>
        <begin position="44"/>
        <end position="104"/>
    </location>
</feature>
<sequence>MTFLIWQKQLCLGGQMLFMNRYVRDQYTAGAAQEGITLPESLLGAVSKRKAEFVAGRIAAKYALLHRGASEPWVGIGEHRSPLWPDGFIGSISHTDDTAISTVATKAERLSIGVDVENIMDETLCESIGRMIVTPEEIRLQDVTDWHKAQFMSLMFSAKESLFKALYPLVKRYLDFHDAQLISLEPQYSHFTFELSPILQQQTGIQFCHGHYLFLEDALVTLIPIERDA</sequence>
<evidence type="ECO:0000256" key="9">
    <source>
        <dbReference type="ARBA" id="ARBA00031996"/>
    </source>
</evidence>
<evidence type="ECO:0000256" key="7">
    <source>
        <dbReference type="ARBA" id="ARBA00023191"/>
    </source>
</evidence>
<comment type="catalytic activity">
    <reaction evidence="10">
        <text>apo-[aryl-carrier protein] + CoA = holo-[aryl-carrier protein] + adenosine 3',5'-bisphosphate + H(+)</text>
        <dbReference type="Rhea" id="RHEA:48404"/>
        <dbReference type="Rhea" id="RHEA-COMP:15903"/>
        <dbReference type="Rhea" id="RHEA-COMP:17557"/>
        <dbReference type="ChEBI" id="CHEBI:15378"/>
        <dbReference type="ChEBI" id="CHEBI:29999"/>
        <dbReference type="ChEBI" id="CHEBI:57287"/>
        <dbReference type="ChEBI" id="CHEBI:58343"/>
        <dbReference type="ChEBI" id="CHEBI:64479"/>
    </reaction>
</comment>
<evidence type="ECO:0000256" key="4">
    <source>
        <dbReference type="ARBA" id="ARBA00011503"/>
    </source>
</evidence>
<feature type="binding site" evidence="12">
    <location>
        <position position="57"/>
    </location>
    <ligand>
        <name>CoA</name>
        <dbReference type="ChEBI" id="CHEBI:57287"/>
    </ligand>
</feature>
<evidence type="ECO:0000256" key="2">
    <source>
        <dbReference type="ARBA" id="ARBA00004993"/>
    </source>
</evidence>
<accession>A0A1N6M9Z3</accession>
<evidence type="ECO:0000256" key="3">
    <source>
        <dbReference type="ARBA" id="ARBA00008342"/>
    </source>
</evidence>
<dbReference type="Proteomes" id="UP000515264">
    <property type="component" value="Chromosome 1"/>
</dbReference>
<reference evidence="16" key="2">
    <citation type="submission" date="2019-11" db="EMBL/GenBank/DDBJ databases">
        <authorList>
            <person name="January G."/>
            <person name="Bunk B."/>
        </authorList>
    </citation>
    <scope>NUCLEOTIDE SEQUENCE</scope>
    <source>
        <strain evidence="16">3.6</strain>
    </source>
</reference>
<dbReference type="SUPFAM" id="SSF56214">
    <property type="entry name" value="4'-phosphopantetheinyl transferase"/>
    <property type="match status" value="1"/>
</dbReference>
<evidence type="ECO:0000256" key="11">
    <source>
        <dbReference type="ARBA" id="ARBA00049191"/>
    </source>
</evidence>
<feature type="binding site" evidence="12">
    <location>
        <begin position="93"/>
        <end position="94"/>
    </location>
    <ligand>
        <name>CoA</name>
        <dbReference type="ChEBI" id="CHEBI:57287"/>
    </ligand>
</feature>
<feature type="binding site" evidence="13">
    <location>
        <position position="115"/>
    </location>
    <ligand>
        <name>Mg(2+)</name>
        <dbReference type="ChEBI" id="CHEBI:18420"/>
    </ligand>
</feature>
<feature type="binding site" evidence="12">
    <location>
        <position position="164"/>
    </location>
    <ligand>
        <name>CoA</name>
        <dbReference type="ChEBI" id="CHEBI:57287"/>
    </ligand>
</feature>
<keyword evidence="13" id="KW-0479">Metal-binding</keyword>
<dbReference type="GO" id="GO:0008897">
    <property type="term" value="F:holo-[acyl-carrier-protein] synthase activity"/>
    <property type="evidence" value="ECO:0007669"/>
    <property type="project" value="InterPro"/>
</dbReference>
<gene>
    <name evidence="17" type="primary">npt</name>
    <name evidence="17" type="ORF">VSP9026_04056</name>
    <name evidence="16" type="ORF">Vspart_03262</name>
</gene>
<comment type="similarity">
    <text evidence="3">Belongs to the P-Pant transferase superfamily. EntD family.</text>
</comment>
<evidence type="ECO:0000256" key="5">
    <source>
        <dbReference type="ARBA" id="ARBA00019087"/>
    </source>
</evidence>
<dbReference type="InterPro" id="IPR008278">
    <property type="entry name" value="4-PPantetheinyl_Trfase_dom"/>
</dbReference>
<comment type="cofactor">
    <cofactor evidence="13">
        <name>Mg(2+)</name>
        <dbReference type="ChEBI" id="CHEBI:18420"/>
    </cofactor>
</comment>
<keyword evidence="13" id="KW-0460">Magnesium</keyword>
<dbReference type="Gene3D" id="3.90.470.20">
    <property type="entry name" value="4'-phosphopantetheinyl transferase domain"/>
    <property type="match status" value="1"/>
</dbReference>
<keyword evidence="19" id="KW-1185">Reference proteome</keyword>
<organism evidence="17 18">
    <name type="scientific">Vibrio spartinae</name>
    <dbReference type="NCBI Taxonomy" id="1918945"/>
    <lineage>
        <taxon>Bacteria</taxon>
        <taxon>Pseudomonadati</taxon>
        <taxon>Pseudomonadota</taxon>
        <taxon>Gammaproteobacteria</taxon>
        <taxon>Vibrionales</taxon>
        <taxon>Vibrionaceae</taxon>
        <taxon>Vibrio</taxon>
    </lineage>
</organism>
<keyword evidence="6 17" id="KW-0808">Transferase</keyword>
<evidence type="ECO:0000256" key="8">
    <source>
        <dbReference type="ARBA" id="ARBA00029894"/>
    </source>
</evidence>
<dbReference type="InterPro" id="IPR041354">
    <property type="entry name" value="4PPT_N"/>
</dbReference>
<dbReference type="InterPro" id="IPR003542">
    <property type="entry name" value="Enbac_synth_compD-like"/>
</dbReference>
<feature type="binding site" evidence="12">
    <location>
        <position position="115"/>
    </location>
    <ligand>
        <name>CoA</name>
        <dbReference type="ChEBI" id="CHEBI:57287"/>
    </ligand>
</feature>
<evidence type="ECO:0000256" key="13">
    <source>
        <dbReference type="PIRSR" id="PIRSR603542-2"/>
    </source>
</evidence>
<reference evidence="16 19" key="3">
    <citation type="journal article" date="2020" name="J. Nat. Prod.">
        <title>Genomics-Metabolomics Profiling Disclosed Marine Vibrio spartinae 3.6 as a Producer of a New Branched Side Chain Prodigiosin.</title>
        <authorList>
            <person name="Vitale G.A."/>
            <person name="Sciarretta M."/>
            <person name="Palma Esposito F."/>
            <person name="January G.G."/>
            <person name="Giaccio M."/>
            <person name="Bunk B."/>
            <person name="Sproer C."/>
            <person name="Bajerski F."/>
            <person name="Power D."/>
            <person name="Festa C."/>
            <person name="Monti M.C."/>
            <person name="D'Auria M.V."/>
            <person name="de Pascale D."/>
        </authorList>
    </citation>
    <scope>NUCLEOTIDE SEQUENCE [LARGE SCALE GENOMIC DNA]</scope>
    <source>
        <strain evidence="16 19">3.6</strain>
    </source>
</reference>
<dbReference type="PANTHER" id="PTHR38096">
    <property type="entry name" value="ENTEROBACTIN SYNTHASE COMPONENT D"/>
    <property type="match status" value="1"/>
</dbReference>
<feature type="binding site" evidence="12">
    <location>
        <position position="49"/>
    </location>
    <ligand>
        <name>CoA</name>
        <dbReference type="ChEBI" id="CHEBI:57287"/>
    </ligand>
</feature>
<feature type="binding site" evidence="12">
    <location>
        <position position="174"/>
    </location>
    <ligand>
        <name>CoA</name>
        <dbReference type="ChEBI" id="CHEBI:57287"/>
    </ligand>
</feature>
<dbReference type="RefSeq" id="WP_074374703.1">
    <property type="nucleotide sequence ID" value="NZ_AP024907.1"/>
</dbReference>
<name>A0A1N6M9Z3_9VIBR</name>
<feature type="binding site" evidence="13">
    <location>
        <position position="117"/>
    </location>
    <ligand>
        <name>Mg(2+)</name>
        <dbReference type="ChEBI" id="CHEBI:18420"/>
    </ligand>
</feature>
<evidence type="ECO:0000256" key="6">
    <source>
        <dbReference type="ARBA" id="ARBA00022679"/>
    </source>
</evidence>
<dbReference type="Pfam" id="PF17837">
    <property type="entry name" value="4PPT_N"/>
    <property type="match status" value="1"/>
</dbReference>
<evidence type="ECO:0000313" key="16">
    <source>
        <dbReference type="EMBL" id="QMV15891.1"/>
    </source>
</evidence>
<protein>
    <recommendedName>
        <fullName evidence="5">Enterobactin synthase component D</fullName>
    </recommendedName>
    <alternativeName>
        <fullName evidence="8">4'-phosphopantetheinyl transferase EntD</fullName>
    </alternativeName>
    <alternativeName>
        <fullName evidence="9">Enterochelin synthase D</fullName>
    </alternativeName>
</protein>
<dbReference type="PANTHER" id="PTHR38096:SF1">
    <property type="entry name" value="ENTEROBACTIN SYNTHASE COMPONENT D"/>
    <property type="match status" value="1"/>
</dbReference>
<evidence type="ECO:0000313" key="17">
    <source>
        <dbReference type="EMBL" id="SIO96272.1"/>
    </source>
</evidence>
<evidence type="ECO:0000313" key="18">
    <source>
        <dbReference type="Proteomes" id="UP000184774"/>
    </source>
</evidence>
<dbReference type="GO" id="GO:0005886">
    <property type="term" value="C:plasma membrane"/>
    <property type="evidence" value="ECO:0007669"/>
    <property type="project" value="TreeGrafter"/>
</dbReference>
<reference evidence="17 18" key="1">
    <citation type="submission" date="2016-12" db="EMBL/GenBank/DDBJ databases">
        <authorList>
            <person name="Song W.-J."/>
            <person name="Kurnit D.M."/>
        </authorList>
    </citation>
    <scope>NUCLEOTIDE SEQUENCE [LARGE SCALE GENOMIC DNA]</scope>
    <source>
        <strain evidence="17 18">CECT 9026</strain>
    </source>
</reference>
<comment type="catalytic activity">
    <reaction evidence="11">
        <text>apo-[peptidyl-carrier protein] + CoA = holo-[peptidyl-carrier protein] + adenosine 3',5'-bisphosphate + H(+)</text>
        <dbReference type="Rhea" id="RHEA:46228"/>
        <dbReference type="Rhea" id="RHEA-COMP:11479"/>
        <dbReference type="Rhea" id="RHEA-COMP:11480"/>
        <dbReference type="ChEBI" id="CHEBI:15378"/>
        <dbReference type="ChEBI" id="CHEBI:29999"/>
        <dbReference type="ChEBI" id="CHEBI:57287"/>
        <dbReference type="ChEBI" id="CHEBI:58343"/>
        <dbReference type="ChEBI" id="CHEBI:64479"/>
    </reaction>
</comment>
<dbReference type="InterPro" id="IPR037143">
    <property type="entry name" value="4-PPantetheinyl_Trfase_dom_sf"/>
</dbReference>
<dbReference type="GO" id="GO:0000287">
    <property type="term" value="F:magnesium ion binding"/>
    <property type="evidence" value="ECO:0007669"/>
    <property type="project" value="InterPro"/>
</dbReference>
<evidence type="ECO:0000313" key="19">
    <source>
        <dbReference type="Proteomes" id="UP000515264"/>
    </source>
</evidence>
<dbReference type="Proteomes" id="UP000184774">
    <property type="component" value="Unassembled WGS sequence"/>
</dbReference>
<evidence type="ECO:0000256" key="1">
    <source>
        <dbReference type="ARBA" id="ARBA00003937"/>
    </source>
</evidence>
<comment type="pathway">
    <text evidence="2">Siderophore biosynthesis; enterobactin biosynthesis.</text>
</comment>
<dbReference type="PRINTS" id="PR01399">
    <property type="entry name" value="ENTSNTHTASED"/>
</dbReference>
<dbReference type="EMBL" id="CP046268">
    <property type="protein sequence ID" value="QMV15891.1"/>
    <property type="molecule type" value="Genomic_DNA"/>
</dbReference>
<evidence type="ECO:0000259" key="15">
    <source>
        <dbReference type="Pfam" id="PF17837"/>
    </source>
</evidence>